<keyword evidence="1" id="KW-0802">TPR repeat</keyword>
<evidence type="ECO:0000256" key="1">
    <source>
        <dbReference type="PROSITE-ProRule" id="PRU00339"/>
    </source>
</evidence>
<dbReference type="RefSeq" id="WP_326926478.1">
    <property type="nucleotide sequence ID" value="NZ_CP123443.1"/>
</dbReference>
<reference evidence="2 3" key="1">
    <citation type="submission" date="2023-04" db="EMBL/GenBank/DDBJ databases">
        <title>Spirochaete genome identified in red abalone sample constitutes a novel genus.</title>
        <authorList>
            <person name="Sharma S.P."/>
            <person name="Purcell C.M."/>
            <person name="Hyde J.R."/>
            <person name="Severin A.J."/>
        </authorList>
    </citation>
    <scope>NUCLEOTIDE SEQUENCE [LARGE SCALE GENOMIC DNA]</scope>
    <source>
        <strain evidence="2 3">SP-2023</strain>
    </source>
</reference>
<dbReference type="InterPro" id="IPR019734">
    <property type="entry name" value="TPR_rpt"/>
</dbReference>
<dbReference type="PANTHER" id="PTHR12558:SF13">
    <property type="entry name" value="CELL DIVISION CYCLE PROTEIN 27 HOMOLOG"/>
    <property type="match status" value="1"/>
</dbReference>
<dbReference type="Proteomes" id="UP001228690">
    <property type="component" value="Chromosome"/>
</dbReference>
<dbReference type="Gene3D" id="1.25.40.10">
    <property type="entry name" value="Tetratricopeptide repeat domain"/>
    <property type="match status" value="1"/>
</dbReference>
<dbReference type="PROSITE" id="PS50005">
    <property type="entry name" value="TPR"/>
    <property type="match status" value="2"/>
</dbReference>
<dbReference type="PANTHER" id="PTHR12558">
    <property type="entry name" value="CELL DIVISION CYCLE 16,23,27"/>
    <property type="match status" value="1"/>
</dbReference>
<dbReference type="EMBL" id="CP123443">
    <property type="protein sequence ID" value="WGK68305.1"/>
    <property type="molecule type" value="Genomic_DNA"/>
</dbReference>
<proteinExistence type="predicted"/>
<dbReference type="SUPFAM" id="SSF48452">
    <property type="entry name" value="TPR-like"/>
    <property type="match status" value="1"/>
</dbReference>
<evidence type="ECO:0000313" key="3">
    <source>
        <dbReference type="Proteomes" id="UP001228690"/>
    </source>
</evidence>
<organism evidence="2 3">
    <name type="scientific">Candidatus Haliotispira prima</name>
    <dbReference type="NCBI Taxonomy" id="3034016"/>
    <lineage>
        <taxon>Bacteria</taxon>
        <taxon>Pseudomonadati</taxon>
        <taxon>Spirochaetota</taxon>
        <taxon>Spirochaetia</taxon>
        <taxon>Spirochaetales</taxon>
        <taxon>Spirochaetaceae</taxon>
        <taxon>Candidatus Haliotispira</taxon>
    </lineage>
</organism>
<feature type="repeat" description="TPR" evidence="1">
    <location>
        <begin position="6"/>
        <end position="39"/>
    </location>
</feature>
<keyword evidence="3" id="KW-1185">Reference proteome</keyword>
<protein>
    <submittedName>
        <fullName evidence="2">Tetratricopeptide repeat protein</fullName>
    </submittedName>
</protein>
<gene>
    <name evidence="2" type="ORF">P0082_07395</name>
</gene>
<name>A0ABY8MFH9_9SPIO</name>
<evidence type="ECO:0000313" key="2">
    <source>
        <dbReference type="EMBL" id="WGK68305.1"/>
    </source>
</evidence>
<sequence>MNRQFAERYYNIATDYYNDKDYKRAVSYYDLALKQDRNLKVIHLNYGLALIEVRDYEKAEQQLLRSYGVDARNTLCLSALGYLNFRAEKYDTAATWYRRSIAINEYNPQTYYNLGIVEQRVGDYEASQKAFDKVTELQPANNMPKELRRFSALNELYLGNEEKSMVLYEEYFSESSSNEKVFQDAYDFYTGKDLYEKVPEVFKLFEKSLSNTPLASYLLAELYYLKLNNPVLGQQNLKVAIQRGFRDQERLENLVRQLKGSQRSAAQKLLDRPKQGQ</sequence>
<dbReference type="InterPro" id="IPR011990">
    <property type="entry name" value="TPR-like_helical_dom_sf"/>
</dbReference>
<accession>A0ABY8MFH9</accession>
<dbReference type="Pfam" id="PF13181">
    <property type="entry name" value="TPR_8"/>
    <property type="match status" value="1"/>
</dbReference>
<dbReference type="Pfam" id="PF13414">
    <property type="entry name" value="TPR_11"/>
    <property type="match status" value="1"/>
</dbReference>
<feature type="repeat" description="TPR" evidence="1">
    <location>
        <begin position="108"/>
        <end position="141"/>
    </location>
</feature>
<dbReference type="SMART" id="SM00028">
    <property type="entry name" value="TPR"/>
    <property type="match status" value="3"/>
</dbReference>